<dbReference type="PANTHER" id="PTHR36159">
    <property type="entry name" value="PROTEIN CBG23766"/>
    <property type="match status" value="1"/>
</dbReference>
<dbReference type="AlphaFoldDB" id="A0AAV8VJN9"/>
<name>A0AAV8VJN9_9CUCU</name>
<gene>
    <name evidence="2" type="ORF">NQ315_011355</name>
</gene>
<dbReference type="InterPro" id="IPR049512">
    <property type="entry name" value="DJR-like_dom"/>
</dbReference>
<feature type="domain" description="Double jelly roll-like" evidence="1">
    <location>
        <begin position="84"/>
        <end position="406"/>
    </location>
</feature>
<protein>
    <recommendedName>
        <fullName evidence="1">Double jelly roll-like domain-containing protein</fullName>
    </recommendedName>
</protein>
<sequence>MALTLASSIEKCDVFDEPIFDNSIVSLHEHTYKPYGSPSYKNSDEIRIPVHFQDLILDISESYIYIEGKFTPSQIAADGHIKCNLSNNALAFLFEEIRYEMGGEQIAVVRKPGITTSMKTMLSFGASQMPVLLTYGWGLGEDNQDILDDATHVFSGRLPLKYLMGFAEDYTKGLINVKQELILILARTFKNCYVGDVEANIVIDKIEWKIRHVVPEDRLKLKLMSRINKSSTSSAARIKVPYRMWDLYELPKLRETSSDIWAIKTSTSLERPRYVIIGFQSIDNCDNIEKDASVFMNADVSDIRLYLNSDVYPYERWNMDFAKKLSAPAYYAYINFQRTYYGKEMSEPMLNFKQFLQTPLFVIDCSHQSEAVKSSTVDIKLEFETRKSTFPANVKVYALILHDSLVKYAALDGTVYLR</sequence>
<reference evidence="2 3" key="1">
    <citation type="journal article" date="2023" name="Insect Mol. Biol.">
        <title>Genome sequencing provides insights into the evolution of gene families encoding plant cell wall-degrading enzymes in longhorned beetles.</title>
        <authorList>
            <person name="Shin N.R."/>
            <person name="Okamura Y."/>
            <person name="Kirsch R."/>
            <person name="Pauchet Y."/>
        </authorList>
    </citation>
    <scope>NUCLEOTIDE SEQUENCE [LARGE SCALE GENOMIC DNA]</scope>
    <source>
        <strain evidence="2">EAD_L_NR</strain>
    </source>
</reference>
<dbReference type="EMBL" id="JANEYG010000074">
    <property type="protein sequence ID" value="KAJ8914367.1"/>
    <property type="molecule type" value="Genomic_DNA"/>
</dbReference>
<proteinExistence type="predicted"/>
<dbReference type="PANTHER" id="PTHR36159:SF1">
    <property type="entry name" value="RETROVIRUS-RELATED POL POLYPROTEIN FROM TRANSPOSON 412-LIKE PROTEIN"/>
    <property type="match status" value="1"/>
</dbReference>
<evidence type="ECO:0000313" key="2">
    <source>
        <dbReference type="EMBL" id="KAJ8914367.1"/>
    </source>
</evidence>
<comment type="caution">
    <text evidence="2">The sequence shown here is derived from an EMBL/GenBank/DDBJ whole genome shotgun (WGS) entry which is preliminary data.</text>
</comment>
<evidence type="ECO:0000313" key="3">
    <source>
        <dbReference type="Proteomes" id="UP001159042"/>
    </source>
</evidence>
<keyword evidence="3" id="KW-1185">Reference proteome</keyword>
<evidence type="ECO:0000259" key="1">
    <source>
        <dbReference type="Pfam" id="PF21738"/>
    </source>
</evidence>
<organism evidence="2 3">
    <name type="scientific">Exocentrus adspersus</name>
    <dbReference type="NCBI Taxonomy" id="1586481"/>
    <lineage>
        <taxon>Eukaryota</taxon>
        <taxon>Metazoa</taxon>
        <taxon>Ecdysozoa</taxon>
        <taxon>Arthropoda</taxon>
        <taxon>Hexapoda</taxon>
        <taxon>Insecta</taxon>
        <taxon>Pterygota</taxon>
        <taxon>Neoptera</taxon>
        <taxon>Endopterygota</taxon>
        <taxon>Coleoptera</taxon>
        <taxon>Polyphaga</taxon>
        <taxon>Cucujiformia</taxon>
        <taxon>Chrysomeloidea</taxon>
        <taxon>Cerambycidae</taxon>
        <taxon>Lamiinae</taxon>
        <taxon>Acanthocinini</taxon>
        <taxon>Exocentrus</taxon>
    </lineage>
</organism>
<accession>A0AAV8VJN9</accession>
<dbReference type="Pfam" id="PF21738">
    <property type="entry name" value="DJR-like_dom"/>
    <property type="match status" value="1"/>
</dbReference>
<dbReference type="Proteomes" id="UP001159042">
    <property type="component" value="Unassembled WGS sequence"/>
</dbReference>